<dbReference type="Gene3D" id="1.10.220.30">
    <property type="match status" value="1"/>
</dbReference>
<keyword evidence="4" id="KW-1185">Reference proteome</keyword>
<dbReference type="OrthoDB" id="15329at2"/>
<keyword evidence="1" id="KW-0175">Coiled coil</keyword>
<reference evidence="3 4" key="1">
    <citation type="submission" date="2013-12" db="EMBL/GenBank/DDBJ databases">
        <authorList>
            <consortium name="DOE Joint Genome Institute"/>
            <person name="Eisen J."/>
            <person name="Huntemann M."/>
            <person name="Han J."/>
            <person name="Chen A."/>
            <person name="Kyrpides N."/>
            <person name="Mavromatis K."/>
            <person name="Markowitz V."/>
            <person name="Palaniappan K."/>
            <person name="Ivanova N."/>
            <person name="Schaumberg A."/>
            <person name="Pati A."/>
            <person name="Liolios K."/>
            <person name="Nordberg H.P."/>
            <person name="Cantor M.N."/>
            <person name="Hua S.X."/>
            <person name="Woyke T."/>
        </authorList>
    </citation>
    <scope>NUCLEOTIDE SEQUENCE [LARGE SCALE GENOMIC DNA]</scope>
    <source>
        <strain evidence="3 4">DSM 23557</strain>
    </source>
</reference>
<dbReference type="EMBL" id="CP007028">
    <property type="protein sequence ID" value="AHE96904.1"/>
    <property type="molecule type" value="Genomic_DNA"/>
</dbReference>
<dbReference type="SUPFAM" id="SSF158791">
    <property type="entry name" value="MgtE N-terminal domain-like"/>
    <property type="match status" value="1"/>
</dbReference>
<organism evidence="4">
    <name type="scientific">Thermocrinis ruber</name>
    <dbReference type="NCBI Taxonomy" id="75906"/>
    <lineage>
        <taxon>Bacteria</taxon>
        <taxon>Pseudomonadati</taxon>
        <taxon>Aquificota</taxon>
        <taxon>Aquificia</taxon>
        <taxon>Aquificales</taxon>
        <taxon>Aquificaceae</taxon>
        <taxon>Thermocrinis</taxon>
    </lineage>
</organism>
<feature type="coiled-coil region" evidence="1">
    <location>
        <begin position="158"/>
        <end position="199"/>
    </location>
</feature>
<gene>
    <name evidence="3" type="ORF">THERU_06910</name>
</gene>
<evidence type="ECO:0000259" key="2">
    <source>
        <dbReference type="Pfam" id="PF03448"/>
    </source>
</evidence>
<dbReference type="InterPro" id="IPR006668">
    <property type="entry name" value="Mg_transptr_MgtE_intracell_dom"/>
</dbReference>
<accession>W0DE47</accession>
<name>W0DE47_9AQUI</name>
<feature type="coiled-coil region" evidence="1">
    <location>
        <begin position="15"/>
        <end position="89"/>
    </location>
</feature>
<dbReference type="Pfam" id="PF03448">
    <property type="entry name" value="MgtE_N"/>
    <property type="match status" value="1"/>
</dbReference>
<feature type="domain" description="Magnesium transporter MgtE intracellular" evidence="2">
    <location>
        <begin position="207"/>
        <end position="261"/>
    </location>
</feature>
<dbReference type="KEGG" id="trd:THERU_06910"/>
<dbReference type="AlphaFoldDB" id="W0DE47"/>
<dbReference type="RefSeq" id="WP_025306512.1">
    <property type="nucleotide sequence ID" value="NZ_CP007028.1"/>
</dbReference>
<proteinExistence type="predicted"/>
<dbReference type="HOGENOM" id="CLU_1041814_0_0_0"/>
<evidence type="ECO:0000256" key="1">
    <source>
        <dbReference type="SAM" id="Coils"/>
    </source>
</evidence>
<evidence type="ECO:0000313" key="4">
    <source>
        <dbReference type="Proteomes" id="UP000018914"/>
    </source>
</evidence>
<protein>
    <recommendedName>
        <fullName evidence="2">Magnesium transporter MgtE intracellular domain-containing protein</fullName>
    </recommendedName>
</protein>
<sequence length="272" mass="31730">MRWIKGVLRIKDWQKKERARELEQLRARAQALKEEIASLEDRMTELERTIKQAFSFEKLIEYKSLLSKKSELERALGELEKEAEKRKDELKIIYKDIKAVEVVKGKLETEMRRKEFSIEMQRANFFHLIKKFLVFSLIFPLISFDQSALQKKIKAKKEAKVESELKAVSKELEEKLKKLEEERKKLEELKRVEPKKEEIPPDFQKLIAIFNKADPDEAGAIMNNMYPNLAAEILLNLKATQSAAILSAMDSQKAAQVSEIMARKKVQLKKAP</sequence>
<dbReference type="Proteomes" id="UP000018914">
    <property type="component" value="Chromosome"/>
</dbReference>
<dbReference type="STRING" id="75906.THERU_06910"/>
<dbReference type="eggNOG" id="COG3334">
    <property type="taxonomic scope" value="Bacteria"/>
</dbReference>
<evidence type="ECO:0000313" key="3">
    <source>
        <dbReference type="EMBL" id="AHE96904.1"/>
    </source>
</evidence>